<keyword evidence="3" id="KW-0560">Oxidoreductase</keyword>
<evidence type="ECO:0000313" key="7">
    <source>
        <dbReference type="Proteomes" id="UP001183414"/>
    </source>
</evidence>
<sequence>MRVGVRILPSEHWKSARHAWRLADEMGFEHAWTYDHVAWRERMGSTWYAAMPTLAATAGVTERIQLGTLVSSPNFRHPVPFAKEIVTLDDLSDGRFILGLGAGSGGVDAEVTGNAPWSAAERSARFQEFVELTDKLLRTETTDHAGVPLCLSSSVGGGAGLNRSGSDGGSIP</sequence>
<keyword evidence="7" id="KW-1185">Reference proteome</keyword>
<reference evidence="7" key="1">
    <citation type="submission" date="2023-07" db="EMBL/GenBank/DDBJ databases">
        <title>30 novel species of actinomycetes from the DSMZ collection.</title>
        <authorList>
            <person name="Nouioui I."/>
        </authorList>
    </citation>
    <scope>NUCLEOTIDE SEQUENCE [LARGE SCALE GENOMIC DNA]</scope>
    <source>
        <strain evidence="7">DSM 42041</strain>
    </source>
</reference>
<dbReference type="RefSeq" id="WP_311676211.1">
    <property type="nucleotide sequence ID" value="NZ_JAVREQ010000047.1"/>
</dbReference>
<evidence type="ECO:0000313" key="6">
    <source>
        <dbReference type="EMBL" id="MDT0382637.1"/>
    </source>
</evidence>
<evidence type="ECO:0000256" key="4">
    <source>
        <dbReference type="ARBA" id="ARBA00023033"/>
    </source>
</evidence>
<organism evidence="6 7">
    <name type="scientific">Streptomyces hazeniae</name>
    <dbReference type="NCBI Taxonomy" id="3075538"/>
    <lineage>
        <taxon>Bacteria</taxon>
        <taxon>Bacillati</taxon>
        <taxon>Actinomycetota</taxon>
        <taxon>Actinomycetes</taxon>
        <taxon>Kitasatosporales</taxon>
        <taxon>Streptomycetaceae</taxon>
        <taxon>Streptomyces</taxon>
    </lineage>
</organism>
<evidence type="ECO:0000256" key="3">
    <source>
        <dbReference type="ARBA" id="ARBA00023002"/>
    </source>
</evidence>
<gene>
    <name evidence="6" type="ORF">RM572_28190</name>
</gene>
<evidence type="ECO:0000256" key="2">
    <source>
        <dbReference type="ARBA" id="ARBA00022643"/>
    </source>
</evidence>
<feature type="domain" description="Luciferase-like" evidence="5">
    <location>
        <begin position="5"/>
        <end position="146"/>
    </location>
</feature>
<evidence type="ECO:0000259" key="5">
    <source>
        <dbReference type="Pfam" id="PF00296"/>
    </source>
</evidence>
<dbReference type="SUPFAM" id="SSF51679">
    <property type="entry name" value="Bacterial luciferase-like"/>
    <property type="match status" value="1"/>
</dbReference>
<dbReference type="Proteomes" id="UP001183414">
    <property type="component" value="Unassembled WGS sequence"/>
</dbReference>
<proteinExistence type="predicted"/>
<keyword evidence="2" id="KW-0288">FMN</keyword>
<dbReference type="InterPro" id="IPR051260">
    <property type="entry name" value="Diverse_substr_monoxygenases"/>
</dbReference>
<name>A0ABU2P367_9ACTN</name>
<dbReference type="PANTHER" id="PTHR30011">
    <property type="entry name" value="ALKANESULFONATE MONOOXYGENASE-RELATED"/>
    <property type="match status" value="1"/>
</dbReference>
<dbReference type="InterPro" id="IPR011251">
    <property type="entry name" value="Luciferase-like_dom"/>
</dbReference>
<dbReference type="Gene3D" id="3.20.20.30">
    <property type="entry name" value="Luciferase-like domain"/>
    <property type="match status" value="1"/>
</dbReference>
<protein>
    <submittedName>
        <fullName evidence="6">LLM class flavin-dependent oxidoreductase</fullName>
    </submittedName>
</protein>
<accession>A0ABU2P367</accession>
<comment type="caution">
    <text evidence="6">The sequence shown here is derived from an EMBL/GenBank/DDBJ whole genome shotgun (WGS) entry which is preliminary data.</text>
</comment>
<evidence type="ECO:0000256" key="1">
    <source>
        <dbReference type="ARBA" id="ARBA00022630"/>
    </source>
</evidence>
<dbReference type="Pfam" id="PF00296">
    <property type="entry name" value="Bac_luciferase"/>
    <property type="match status" value="1"/>
</dbReference>
<dbReference type="EMBL" id="JAVREQ010000047">
    <property type="protein sequence ID" value="MDT0382637.1"/>
    <property type="molecule type" value="Genomic_DNA"/>
</dbReference>
<dbReference type="InterPro" id="IPR036661">
    <property type="entry name" value="Luciferase-like_sf"/>
</dbReference>
<keyword evidence="1" id="KW-0285">Flavoprotein</keyword>
<dbReference type="PANTHER" id="PTHR30011:SF16">
    <property type="entry name" value="C2H2 FINGER DOMAIN TRANSCRIPTION FACTOR (EUROFUNG)-RELATED"/>
    <property type="match status" value="1"/>
</dbReference>
<keyword evidence="4" id="KW-0503">Monooxygenase</keyword>